<dbReference type="AlphaFoldDB" id="A0A382PEG5"/>
<sequence length="37" mass="4091">VLPINETLNKSRNNPLGIGNHQTRIKAGIVKRIPISK</sequence>
<feature type="non-terminal residue" evidence="1">
    <location>
        <position position="1"/>
    </location>
</feature>
<protein>
    <submittedName>
        <fullName evidence="1">Uncharacterized protein</fullName>
    </submittedName>
</protein>
<reference evidence="1" key="1">
    <citation type="submission" date="2018-05" db="EMBL/GenBank/DDBJ databases">
        <authorList>
            <person name="Lanie J.A."/>
            <person name="Ng W.-L."/>
            <person name="Kazmierczak K.M."/>
            <person name="Andrzejewski T.M."/>
            <person name="Davidsen T.M."/>
            <person name="Wayne K.J."/>
            <person name="Tettelin H."/>
            <person name="Glass J.I."/>
            <person name="Rusch D."/>
            <person name="Podicherti R."/>
            <person name="Tsui H.-C.T."/>
            <person name="Winkler M.E."/>
        </authorList>
    </citation>
    <scope>NUCLEOTIDE SEQUENCE</scope>
</reference>
<dbReference type="EMBL" id="UINC01106848">
    <property type="protein sequence ID" value="SVC71794.1"/>
    <property type="molecule type" value="Genomic_DNA"/>
</dbReference>
<accession>A0A382PEG5</accession>
<proteinExistence type="predicted"/>
<gene>
    <name evidence="1" type="ORF">METZ01_LOCUS324648</name>
</gene>
<evidence type="ECO:0000313" key="1">
    <source>
        <dbReference type="EMBL" id="SVC71794.1"/>
    </source>
</evidence>
<name>A0A382PEG5_9ZZZZ</name>
<organism evidence="1">
    <name type="scientific">marine metagenome</name>
    <dbReference type="NCBI Taxonomy" id="408172"/>
    <lineage>
        <taxon>unclassified sequences</taxon>
        <taxon>metagenomes</taxon>
        <taxon>ecological metagenomes</taxon>
    </lineage>
</organism>